<reference evidence="1" key="1">
    <citation type="submission" date="2020-08" db="EMBL/GenBank/DDBJ databases">
        <title>Multicomponent nature underlies the extraordinary mechanical properties of spider dragline silk.</title>
        <authorList>
            <person name="Kono N."/>
            <person name="Nakamura H."/>
            <person name="Mori M."/>
            <person name="Yoshida Y."/>
            <person name="Ohtoshi R."/>
            <person name="Malay A.D."/>
            <person name="Moran D.A.P."/>
            <person name="Tomita M."/>
            <person name="Numata K."/>
            <person name="Arakawa K."/>
        </authorList>
    </citation>
    <scope>NUCLEOTIDE SEQUENCE</scope>
</reference>
<dbReference type="EMBL" id="BMAU01021289">
    <property type="protein sequence ID" value="GFY09328.1"/>
    <property type="molecule type" value="Genomic_DNA"/>
</dbReference>
<proteinExistence type="predicted"/>
<evidence type="ECO:0000313" key="1">
    <source>
        <dbReference type="EMBL" id="GFY09328.1"/>
    </source>
</evidence>
<gene>
    <name evidence="1" type="ORF">TNCV_1941381</name>
</gene>
<comment type="caution">
    <text evidence="1">The sequence shown here is derived from an EMBL/GenBank/DDBJ whole genome shotgun (WGS) entry which is preliminary data.</text>
</comment>
<dbReference type="Proteomes" id="UP000887159">
    <property type="component" value="Unassembled WGS sequence"/>
</dbReference>
<dbReference type="AlphaFoldDB" id="A0A8X6SDB1"/>
<evidence type="ECO:0000313" key="2">
    <source>
        <dbReference type="Proteomes" id="UP000887159"/>
    </source>
</evidence>
<accession>A0A8X6SDB1</accession>
<name>A0A8X6SDB1_TRICX</name>
<organism evidence="1 2">
    <name type="scientific">Trichonephila clavipes</name>
    <name type="common">Golden silk orbweaver</name>
    <name type="synonym">Nephila clavipes</name>
    <dbReference type="NCBI Taxonomy" id="2585209"/>
    <lineage>
        <taxon>Eukaryota</taxon>
        <taxon>Metazoa</taxon>
        <taxon>Ecdysozoa</taxon>
        <taxon>Arthropoda</taxon>
        <taxon>Chelicerata</taxon>
        <taxon>Arachnida</taxon>
        <taxon>Araneae</taxon>
        <taxon>Araneomorphae</taxon>
        <taxon>Entelegynae</taxon>
        <taxon>Araneoidea</taxon>
        <taxon>Nephilidae</taxon>
        <taxon>Trichonephila</taxon>
    </lineage>
</organism>
<protein>
    <submittedName>
        <fullName evidence="1">Uncharacterized protein</fullName>
    </submittedName>
</protein>
<keyword evidence="2" id="KW-1185">Reference proteome</keyword>
<sequence>MTVNVPGFDLRSFGITAKHRRIATTSSVAVSLSSSHKASGVTLYRNINSFINSSGCNRVIRCLFGSTQ</sequence>